<feature type="compositionally biased region" description="Acidic residues" evidence="1">
    <location>
        <begin position="422"/>
        <end position="439"/>
    </location>
</feature>
<proteinExistence type="predicted"/>
<dbReference type="SUPFAM" id="SSF52047">
    <property type="entry name" value="RNI-like"/>
    <property type="match status" value="1"/>
</dbReference>
<dbReference type="Gene3D" id="3.80.10.10">
    <property type="entry name" value="Ribonuclease Inhibitor"/>
    <property type="match status" value="1"/>
</dbReference>
<sequence>MAASVPSLKSICIYFHDVPILEEDARHFEKLNSLHLRELCIDAESPAANLQALVGIMGLPSLQKLTLVLSCKAQGWVEFSRAMALRPKLKVMLDIEGFPWRLEPLKCLSDLTIHLYKVEQAAWTKGAIWLQKLQGLRRLSLDLPRHLPVSTAVNHISSVVNQVEELDLQGKEQDTNALCTAIAKFTRLKELCLTLEGITDLLRTWPLAVLPNLEEFALHTRATRFSGLSWLPHLPKLRYLKLGLVALPQYAGSCAHHLEAIRDASAHTIYGICAQLQLRTLSLSLHGAADAYMMAPLHKCTHVHDLELDVSNCDFSDAPLSCLAFPASLLYSLPTLEYVHFGLRSTSLPHAMVKNLLDTLMNMDVKFLLRIWVFLTENDLPDTLPFNATVSRLQRCPQLQGDGRVVIQWGLDPDRALRPPDAEDDAEEDEEDEDEEEVAEADWKFRGGDMGRLAVWVRGCAGAEVVWAEEGAAVAAAEGVWVPRHRAFAGLQ</sequence>
<dbReference type="AlphaFoldDB" id="A0A7S4G0D1"/>
<accession>A0A7S4G0D1</accession>
<gene>
    <name evidence="2" type="ORF">EGYM00163_LOCUS32369</name>
</gene>
<name>A0A7S4G0D1_9EUGL</name>
<feature type="region of interest" description="Disordered" evidence="1">
    <location>
        <begin position="414"/>
        <end position="439"/>
    </location>
</feature>
<dbReference type="InterPro" id="IPR032675">
    <property type="entry name" value="LRR_dom_sf"/>
</dbReference>
<evidence type="ECO:0000313" key="2">
    <source>
        <dbReference type="EMBL" id="CAE0821197.1"/>
    </source>
</evidence>
<dbReference type="EMBL" id="HBJA01093222">
    <property type="protein sequence ID" value="CAE0821197.1"/>
    <property type="molecule type" value="Transcribed_RNA"/>
</dbReference>
<organism evidence="2">
    <name type="scientific">Eutreptiella gymnastica</name>
    <dbReference type="NCBI Taxonomy" id="73025"/>
    <lineage>
        <taxon>Eukaryota</taxon>
        <taxon>Discoba</taxon>
        <taxon>Euglenozoa</taxon>
        <taxon>Euglenida</taxon>
        <taxon>Spirocuta</taxon>
        <taxon>Euglenophyceae</taxon>
        <taxon>Eutreptiales</taxon>
        <taxon>Eutreptiaceae</taxon>
        <taxon>Eutreptiella</taxon>
    </lineage>
</organism>
<protein>
    <submittedName>
        <fullName evidence="2">Uncharacterized protein</fullName>
    </submittedName>
</protein>
<evidence type="ECO:0000256" key="1">
    <source>
        <dbReference type="SAM" id="MobiDB-lite"/>
    </source>
</evidence>
<reference evidence="2" key="1">
    <citation type="submission" date="2021-01" db="EMBL/GenBank/DDBJ databases">
        <authorList>
            <person name="Corre E."/>
            <person name="Pelletier E."/>
            <person name="Niang G."/>
            <person name="Scheremetjew M."/>
            <person name="Finn R."/>
            <person name="Kale V."/>
            <person name="Holt S."/>
            <person name="Cochrane G."/>
            <person name="Meng A."/>
            <person name="Brown T."/>
            <person name="Cohen L."/>
        </authorList>
    </citation>
    <scope>NUCLEOTIDE SEQUENCE</scope>
    <source>
        <strain evidence="2">CCMP1594</strain>
    </source>
</reference>